<dbReference type="Proteomes" id="UP000053958">
    <property type="component" value="Unassembled WGS sequence"/>
</dbReference>
<organism evidence="2 3">
    <name type="scientific">Rasamsonia emersonii (strain ATCC 16479 / CBS 393.64 / IMI 116815)</name>
    <dbReference type="NCBI Taxonomy" id="1408163"/>
    <lineage>
        <taxon>Eukaryota</taxon>
        <taxon>Fungi</taxon>
        <taxon>Dikarya</taxon>
        <taxon>Ascomycota</taxon>
        <taxon>Pezizomycotina</taxon>
        <taxon>Eurotiomycetes</taxon>
        <taxon>Eurotiomycetidae</taxon>
        <taxon>Eurotiales</taxon>
        <taxon>Trichocomaceae</taxon>
        <taxon>Rasamsonia</taxon>
    </lineage>
</organism>
<dbReference type="RefSeq" id="XP_013324311.1">
    <property type="nucleotide sequence ID" value="XM_013468857.1"/>
</dbReference>
<feature type="region of interest" description="Disordered" evidence="1">
    <location>
        <begin position="153"/>
        <end position="179"/>
    </location>
</feature>
<sequence>MSRRAGLLAAAPVTSPPAANIPRTPRSRRGHSPGVTNPHRIAWPFSSRDRRPLRRPQQAPARHYGELCRFLRCSVCQLSGSAQLSSGPGMSCYVLSCPCAPDLGADRAWDMRLMRCPMEVMSRDAYLYRMELTDYQHRQACSVHSTSLVWDIPQARPQDEPGESDPCRSGERRSGPSPAILPLRITSARSSGWMALTDFQRGAIDGLISSYGSTSVELATGRRSVPTLQHHLCGRLIVLALLFGTLVALFGDAELSSESGNARAGSSSHDHFPKTPISPRQKARPLRPAYSVHVQDSFQISPFFRSEHPCQRNAVPENGTVATVACQGGGQLRQFGKLEEAFLPGKVLAPHRERARRRAKAPARWAGMERRIPIF</sequence>
<feature type="region of interest" description="Disordered" evidence="1">
    <location>
        <begin position="258"/>
        <end position="286"/>
    </location>
</feature>
<accession>A0A0F4YHN8</accession>
<protein>
    <submittedName>
        <fullName evidence="2">Uncharacterized protein</fullName>
    </submittedName>
</protein>
<dbReference type="AlphaFoldDB" id="A0A0F4YHN8"/>
<feature type="region of interest" description="Disordered" evidence="1">
    <location>
        <begin position="1"/>
        <end position="58"/>
    </location>
</feature>
<evidence type="ECO:0000313" key="3">
    <source>
        <dbReference type="Proteomes" id="UP000053958"/>
    </source>
</evidence>
<evidence type="ECO:0000256" key="1">
    <source>
        <dbReference type="SAM" id="MobiDB-lite"/>
    </source>
</evidence>
<gene>
    <name evidence="2" type="ORF">T310_8359</name>
</gene>
<feature type="compositionally biased region" description="Basic and acidic residues" evidence="1">
    <location>
        <begin position="165"/>
        <end position="174"/>
    </location>
</feature>
<keyword evidence="3" id="KW-1185">Reference proteome</keyword>
<feature type="compositionally biased region" description="Polar residues" evidence="1">
    <location>
        <begin position="258"/>
        <end position="267"/>
    </location>
</feature>
<evidence type="ECO:0000313" key="2">
    <source>
        <dbReference type="EMBL" id="KKA17699.1"/>
    </source>
</evidence>
<dbReference type="EMBL" id="LASV01000577">
    <property type="protein sequence ID" value="KKA17699.1"/>
    <property type="molecule type" value="Genomic_DNA"/>
</dbReference>
<reference evidence="2 3" key="1">
    <citation type="submission" date="2015-04" db="EMBL/GenBank/DDBJ databases">
        <authorList>
            <person name="Heijne W.H."/>
            <person name="Fedorova N.D."/>
            <person name="Nierman W.C."/>
            <person name="Vollebregt A.W."/>
            <person name="Zhao Z."/>
            <person name="Wu L."/>
            <person name="Kumar M."/>
            <person name="Stam H."/>
            <person name="van den Berg M.A."/>
            <person name="Pel H.J."/>
        </authorList>
    </citation>
    <scope>NUCLEOTIDE SEQUENCE [LARGE SCALE GENOMIC DNA]</scope>
    <source>
        <strain evidence="2 3">CBS 393.64</strain>
    </source>
</reference>
<dbReference type="GeneID" id="25320619"/>
<proteinExistence type="predicted"/>
<comment type="caution">
    <text evidence="2">The sequence shown here is derived from an EMBL/GenBank/DDBJ whole genome shotgun (WGS) entry which is preliminary data.</text>
</comment>
<name>A0A0F4YHN8_RASE3</name>